<name>A0A6T0S9J3_9DINO</name>
<protein>
    <submittedName>
        <fullName evidence="3">Uncharacterized protein</fullName>
    </submittedName>
</protein>
<organism evidence="3">
    <name type="scientific">Alexandrium monilatum</name>
    <dbReference type="NCBI Taxonomy" id="311494"/>
    <lineage>
        <taxon>Eukaryota</taxon>
        <taxon>Sar</taxon>
        <taxon>Alveolata</taxon>
        <taxon>Dinophyceae</taxon>
        <taxon>Gonyaulacales</taxon>
        <taxon>Pyrocystaceae</taxon>
        <taxon>Alexandrium</taxon>
    </lineage>
</organism>
<evidence type="ECO:0000313" key="3">
    <source>
        <dbReference type="EMBL" id="CAE4565533.1"/>
    </source>
</evidence>
<feature type="region of interest" description="Disordered" evidence="1">
    <location>
        <begin position="15"/>
        <end position="52"/>
    </location>
</feature>
<accession>A0A6T0S9J3</accession>
<proteinExistence type="predicted"/>
<dbReference type="AlphaFoldDB" id="A0A6T0S9J3"/>
<reference evidence="3" key="1">
    <citation type="submission" date="2021-01" db="EMBL/GenBank/DDBJ databases">
        <authorList>
            <person name="Corre E."/>
            <person name="Pelletier E."/>
            <person name="Niang G."/>
            <person name="Scheremetjew M."/>
            <person name="Finn R."/>
            <person name="Kale V."/>
            <person name="Holt S."/>
            <person name="Cochrane G."/>
            <person name="Meng A."/>
            <person name="Brown T."/>
            <person name="Cohen L."/>
        </authorList>
    </citation>
    <scope>NUCLEOTIDE SEQUENCE</scope>
    <source>
        <strain evidence="3">CCMP3105</strain>
    </source>
</reference>
<evidence type="ECO:0000313" key="2">
    <source>
        <dbReference type="EMBL" id="CAE4565532.1"/>
    </source>
</evidence>
<evidence type="ECO:0000256" key="1">
    <source>
        <dbReference type="SAM" id="MobiDB-lite"/>
    </source>
</evidence>
<sequence length="175" mass="18652">MAGLGVSVLLDELEAKFSPESSPARSVRRPPPPSASSFGGTEVPAAAPETPTSDFISELCRELENEKQQRIKEHRRQEAAAAAFAATRRLRFEAEPVEHFYDRSGDAEGAFAAAAERRSSLDDLVVEGHALLAPGGTGYLAPLLAGRRDEEEIAGNFGSTCDSSLSGLLDGSFFQ</sequence>
<dbReference type="EMBL" id="HBNR01007844">
    <property type="protein sequence ID" value="CAE4565533.1"/>
    <property type="molecule type" value="Transcribed_RNA"/>
</dbReference>
<gene>
    <name evidence="2" type="ORF">AMON00008_LOCUS5151</name>
    <name evidence="3" type="ORF">AMON00008_LOCUS5152</name>
</gene>
<dbReference type="EMBL" id="HBNR01007843">
    <property type="protein sequence ID" value="CAE4565532.1"/>
    <property type="molecule type" value="Transcribed_RNA"/>
</dbReference>